<organism evidence="1 2">
    <name type="scientific">Streptomyces stephensoniae</name>
    <dbReference type="NCBI Taxonomy" id="3375367"/>
    <lineage>
        <taxon>Bacteria</taxon>
        <taxon>Bacillati</taxon>
        <taxon>Actinomycetota</taxon>
        <taxon>Actinomycetes</taxon>
        <taxon>Kitasatosporales</taxon>
        <taxon>Streptomycetaceae</taxon>
        <taxon>Streptomyces</taxon>
    </lineage>
</organism>
<protein>
    <submittedName>
        <fullName evidence="1">DUF6082 family protein</fullName>
    </submittedName>
</protein>
<evidence type="ECO:0000313" key="2">
    <source>
        <dbReference type="Proteomes" id="UP001180556"/>
    </source>
</evidence>
<reference evidence="2" key="1">
    <citation type="submission" date="2023-07" db="EMBL/GenBank/DDBJ databases">
        <title>30 novel species of actinomycetes from the DSMZ collection.</title>
        <authorList>
            <person name="Nouioui I."/>
        </authorList>
    </citation>
    <scope>NUCLEOTIDE SEQUENCE [LARGE SCALE GENOMIC DNA]</scope>
    <source>
        <strain evidence="2">DSM 40932</strain>
    </source>
</reference>
<accession>A0ABU2W063</accession>
<gene>
    <name evidence="1" type="ORF">RM717_12135</name>
</gene>
<evidence type="ECO:0000313" key="1">
    <source>
        <dbReference type="EMBL" id="MDT0491258.1"/>
    </source>
</evidence>
<dbReference type="EMBL" id="JAVRFG010000013">
    <property type="protein sequence ID" value="MDT0491258.1"/>
    <property type="molecule type" value="Genomic_DNA"/>
</dbReference>
<dbReference type="Proteomes" id="UP001180556">
    <property type="component" value="Unassembled WGS sequence"/>
</dbReference>
<dbReference type="Pfam" id="PF19560">
    <property type="entry name" value="DUF6082"/>
    <property type="match status" value="1"/>
</dbReference>
<dbReference type="RefSeq" id="WP_311599013.1">
    <property type="nucleotide sequence ID" value="NZ_JAVRFG010000013.1"/>
</dbReference>
<proteinExistence type="predicted"/>
<comment type="caution">
    <text evidence="1">The sequence shown here is derived from an EMBL/GenBank/DDBJ whole genome shotgun (WGS) entry which is preliminary data.</text>
</comment>
<sequence>MDKISTIASLIISTVSLAAVAAALRFQSRQMKIAQDESMRAQHRELIAMSINDISLSQCWGGSASQESSERERQLMFANLIFSWYYSSFITEDANEAQLELNLRTFFSGDVGRQYWDQGRSGWAGLLEAAESKKKARFLAIADRAYESAAINA</sequence>
<name>A0ABU2W063_9ACTN</name>
<keyword evidence="2" id="KW-1185">Reference proteome</keyword>
<dbReference type="InterPro" id="IPR045728">
    <property type="entry name" value="DUF6082"/>
</dbReference>